<comment type="subcellular location">
    <subcellularLocation>
        <location evidence="1">Cell membrane</location>
        <topology evidence="1">Single-pass membrane protein</topology>
    </subcellularLocation>
</comment>
<reference evidence="9" key="2">
    <citation type="submission" date="2016-04" db="EMBL/GenBank/DDBJ databases">
        <title>Complete Genome and Plasmid Sequences for Rhodococcus fascians D188 and Draft Sequences for Rhodococcus spp. Isolates PBTS 1 and PBTS 2.</title>
        <authorList>
            <person name="Stamer R."/>
            <person name="Vereecke D."/>
            <person name="Zhang Y."/>
            <person name="Schilkey F."/>
            <person name="Devitt N."/>
            <person name="Randall J."/>
        </authorList>
    </citation>
    <scope>NUCLEOTIDE SEQUENCE [LARGE SCALE GENOMIC DNA]</scope>
    <source>
        <strain evidence="9">PBTS2</strain>
    </source>
</reference>
<dbReference type="PANTHER" id="PTHR33885">
    <property type="entry name" value="PHAGE SHOCK PROTEIN C"/>
    <property type="match status" value="1"/>
</dbReference>
<evidence type="ECO:0000256" key="6">
    <source>
        <dbReference type="SAM" id="Phobius"/>
    </source>
</evidence>
<dbReference type="AlphaFoldDB" id="A0A143QFJ8"/>
<gene>
    <name evidence="8" type="ORF">A3Q41_00645</name>
</gene>
<evidence type="ECO:0000313" key="9">
    <source>
        <dbReference type="Proteomes" id="UP000076038"/>
    </source>
</evidence>
<reference evidence="8 9" key="1">
    <citation type="journal article" date="2016" name="Genome Announc.">
        <title>Complete Genome and Plasmid Sequences for Rhodococcus fascians D188 and Draft Sequences for Rhodococcus Isolates PBTS 1 and PBTS 2.</title>
        <authorList>
            <person name="Stamler R.A."/>
            <person name="Vereecke D."/>
            <person name="Zhang Y."/>
            <person name="Schilkey F."/>
            <person name="Devitt N."/>
            <person name="Randall J.J."/>
        </authorList>
    </citation>
    <scope>NUCLEOTIDE SEQUENCE [LARGE SCALE GENOMIC DNA]</scope>
    <source>
        <strain evidence="8 9">PBTS2</strain>
    </source>
</reference>
<evidence type="ECO:0000256" key="1">
    <source>
        <dbReference type="ARBA" id="ARBA00004162"/>
    </source>
</evidence>
<proteinExistence type="predicted"/>
<dbReference type="KEGG" id="rhs:A3Q41_00645"/>
<dbReference type="GeneID" id="93550650"/>
<keyword evidence="2" id="KW-1003">Cell membrane</keyword>
<organism evidence="8 9">
    <name type="scientific">Rhodococcoides fascians</name>
    <name type="common">Rhodococcus fascians</name>
    <dbReference type="NCBI Taxonomy" id="1828"/>
    <lineage>
        <taxon>Bacteria</taxon>
        <taxon>Bacillati</taxon>
        <taxon>Actinomycetota</taxon>
        <taxon>Actinomycetes</taxon>
        <taxon>Mycobacteriales</taxon>
        <taxon>Nocardiaceae</taxon>
        <taxon>Rhodococcoides</taxon>
    </lineage>
</organism>
<dbReference type="GO" id="GO:0005886">
    <property type="term" value="C:plasma membrane"/>
    <property type="evidence" value="ECO:0007669"/>
    <property type="project" value="UniProtKB-SubCell"/>
</dbReference>
<evidence type="ECO:0000256" key="5">
    <source>
        <dbReference type="ARBA" id="ARBA00023136"/>
    </source>
</evidence>
<accession>A0A143QFJ8</accession>
<feature type="transmembrane region" description="Helical" evidence="6">
    <location>
        <begin position="40"/>
        <end position="63"/>
    </location>
</feature>
<dbReference type="PANTHER" id="PTHR33885:SF3">
    <property type="entry name" value="PHAGE SHOCK PROTEIN C"/>
    <property type="match status" value="1"/>
</dbReference>
<dbReference type="PATRIC" id="fig|1653479.3.peg.659"/>
<sequence length="68" mass="7250">MTFESNSPREFTLSNSQKMIGGVCGGIADYFGWDVNLVRVATVAGAVLSGGTVVLIYLAALMLMPRRP</sequence>
<keyword evidence="5 6" id="KW-0472">Membrane</keyword>
<dbReference type="InterPro" id="IPR052027">
    <property type="entry name" value="PspC"/>
</dbReference>
<evidence type="ECO:0000259" key="7">
    <source>
        <dbReference type="Pfam" id="PF04024"/>
    </source>
</evidence>
<evidence type="ECO:0000313" key="8">
    <source>
        <dbReference type="EMBL" id="AMY21963.1"/>
    </source>
</evidence>
<dbReference type="RefSeq" id="WP_027498428.1">
    <property type="nucleotide sequence ID" value="NZ_CAKKLU010000003.1"/>
</dbReference>
<dbReference type="Pfam" id="PF04024">
    <property type="entry name" value="PspC"/>
    <property type="match status" value="1"/>
</dbReference>
<evidence type="ECO:0000256" key="2">
    <source>
        <dbReference type="ARBA" id="ARBA00022475"/>
    </source>
</evidence>
<dbReference type="EMBL" id="CP015220">
    <property type="protein sequence ID" value="AMY21963.1"/>
    <property type="molecule type" value="Genomic_DNA"/>
</dbReference>
<evidence type="ECO:0000256" key="3">
    <source>
        <dbReference type="ARBA" id="ARBA00022692"/>
    </source>
</evidence>
<accession>A0A260TWT7</accession>
<name>A0A143QFJ8_RHOFA</name>
<dbReference type="OrthoDB" id="7359894at2"/>
<keyword evidence="9" id="KW-1185">Reference proteome</keyword>
<keyword evidence="3 6" id="KW-0812">Transmembrane</keyword>
<dbReference type="InterPro" id="IPR007168">
    <property type="entry name" value="Phageshock_PspC_N"/>
</dbReference>
<protein>
    <recommendedName>
        <fullName evidence="7">Phage shock protein PspC N-terminal domain-containing protein</fullName>
    </recommendedName>
</protein>
<evidence type="ECO:0000256" key="4">
    <source>
        <dbReference type="ARBA" id="ARBA00022989"/>
    </source>
</evidence>
<dbReference type="Proteomes" id="UP000076038">
    <property type="component" value="Chromosome"/>
</dbReference>
<keyword evidence="4 6" id="KW-1133">Transmembrane helix</keyword>
<feature type="domain" description="Phage shock protein PspC N-terminal" evidence="7">
    <location>
        <begin position="10"/>
        <end position="66"/>
    </location>
</feature>